<dbReference type="Proteomes" id="UP000179243">
    <property type="component" value="Unassembled WGS sequence"/>
</dbReference>
<dbReference type="Gene3D" id="3.40.50.300">
    <property type="entry name" value="P-loop containing nucleotide triphosphate hydrolases"/>
    <property type="match status" value="1"/>
</dbReference>
<dbReference type="EMBL" id="MFYX01000128">
    <property type="protein sequence ID" value="OGK01264.1"/>
    <property type="molecule type" value="Genomic_DNA"/>
</dbReference>
<feature type="domain" description="AAA" evidence="1">
    <location>
        <begin position="15"/>
        <end position="57"/>
    </location>
</feature>
<comment type="caution">
    <text evidence="2">The sequence shown here is derived from an EMBL/GenBank/DDBJ whole genome shotgun (WGS) entry which is preliminary data.</text>
</comment>
<reference evidence="2 3" key="1">
    <citation type="journal article" date="2016" name="Nat. Commun.">
        <title>Thousands of microbial genomes shed light on interconnected biogeochemical processes in an aquifer system.</title>
        <authorList>
            <person name="Anantharaman K."/>
            <person name="Brown C.T."/>
            <person name="Hug L.A."/>
            <person name="Sharon I."/>
            <person name="Castelle C.J."/>
            <person name="Probst A.J."/>
            <person name="Thomas B.C."/>
            <person name="Singh A."/>
            <person name="Wilkins M.J."/>
            <person name="Karaoz U."/>
            <person name="Brodie E.L."/>
            <person name="Williams K.H."/>
            <person name="Hubbard S.S."/>
            <person name="Banfield J.F."/>
        </authorList>
    </citation>
    <scope>NUCLEOTIDE SEQUENCE [LARGE SCALE GENOMIC DNA]</scope>
</reference>
<proteinExistence type="predicted"/>
<sequence>MNRKYKNYILEDLKKKMVFIVGPRQVGKTWLAKEIMRSYKNPRYFNYDNYEDRKIIESNFWLPDAVY</sequence>
<evidence type="ECO:0000259" key="1">
    <source>
        <dbReference type="Pfam" id="PF13173"/>
    </source>
</evidence>
<dbReference type="InterPro" id="IPR041682">
    <property type="entry name" value="AAA_14"/>
</dbReference>
<evidence type="ECO:0000313" key="2">
    <source>
        <dbReference type="EMBL" id="OGK01264.1"/>
    </source>
</evidence>
<dbReference type="SUPFAM" id="SSF52540">
    <property type="entry name" value="P-loop containing nucleoside triphosphate hydrolases"/>
    <property type="match status" value="1"/>
</dbReference>
<dbReference type="InterPro" id="IPR027417">
    <property type="entry name" value="P-loop_NTPase"/>
</dbReference>
<protein>
    <recommendedName>
        <fullName evidence="1">AAA domain-containing protein</fullName>
    </recommendedName>
</protein>
<evidence type="ECO:0000313" key="3">
    <source>
        <dbReference type="Proteomes" id="UP000179243"/>
    </source>
</evidence>
<name>A0A1F7F3L4_UNCRA</name>
<dbReference type="AlphaFoldDB" id="A0A1F7F3L4"/>
<dbReference type="Pfam" id="PF13173">
    <property type="entry name" value="AAA_14"/>
    <property type="match status" value="1"/>
</dbReference>
<organism evidence="2 3">
    <name type="scientific">Candidatus Raymondbacteria bacterium RIFOXYD12_FULL_49_13</name>
    <dbReference type="NCBI Taxonomy" id="1817890"/>
    <lineage>
        <taxon>Bacteria</taxon>
        <taxon>Raymondiibacteriota</taxon>
    </lineage>
</organism>
<accession>A0A1F7F3L4</accession>
<gene>
    <name evidence="2" type="ORF">A2519_02805</name>
</gene>